<proteinExistence type="predicted"/>
<dbReference type="PANTHER" id="PTHR18867">
    <property type="entry name" value="RAD50"/>
    <property type="match status" value="1"/>
</dbReference>
<keyword evidence="4" id="KW-1185">Reference proteome</keyword>
<feature type="region of interest" description="Disordered" evidence="2">
    <location>
        <begin position="338"/>
        <end position="360"/>
    </location>
</feature>
<dbReference type="GO" id="GO:0051880">
    <property type="term" value="F:G-quadruplex DNA binding"/>
    <property type="evidence" value="ECO:0007669"/>
    <property type="project" value="TreeGrafter"/>
</dbReference>
<evidence type="ECO:0000256" key="2">
    <source>
        <dbReference type="SAM" id="MobiDB-lite"/>
    </source>
</evidence>
<accession>A0A409VGM5</accession>
<dbReference type="GO" id="GO:0043047">
    <property type="term" value="F:single-stranded telomeric DNA binding"/>
    <property type="evidence" value="ECO:0007669"/>
    <property type="project" value="TreeGrafter"/>
</dbReference>
<dbReference type="GO" id="GO:0003691">
    <property type="term" value="F:double-stranded telomeric DNA binding"/>
    <property type="evidence" value="ECO:0007669"/>
    <property type="project" value="TreeGrafter"/>
</dbReference>
<evidence type="ECO:0000256" key="1">
    <source>
        <dbReference type="SAM" id="Coils"/>
    </source>
</evidence>
<dbReference type="AlphaFoldDB" id="A0A409VGM5"/>
<gene>
    <name evidence="3" type="ORF">CVT26_000011</name>
</gene>
<name>A0A409VGM5_9AGAR</name>
<comment type="caution">
    <text evidence="3">The sequence shown here is derived from an EMBL/GenBank/DDBJ whole genome shotgun (WGS) entry which is preliminary data.</text>
</comment>
<feature type="compositionally biased region" description="Basic and acidic residues" evidence="2">
    <location>
        <begin position="338"/>
        <end position="357"/>
    </location>
</feature>
<evidence type="ECO:0000313" key="3">
    <source>
        <dbReference type="EMBL" id="PPQ65386.1"/>
    </source>
</evidence>
<protein>
    <submittedName>
        <fullName evidence="3">Uncharacterized protein</fullName>
    </submittedName>
</protein>
<dbReference type="EMBL" id="NHYE01005654">
    <property type="protein sequence ID" value="PPQ65386.1"/>
    <property type="molecule type" value="Genomic_DNA"/>
</dbReference>
<dbReference type="GO" id="GO:0006302">
    <property type="term" value="P:double-strand break repair"/>
    <property type="evidence" value="ECO:0007669"/>
    <property type="project" value="InterPro"/>
</dbReference>
<dbReference type="STRING" id="231916.A0A409VGM5"/>
<dbReference type="PANTHER" id="PTHR18867:SF12">
    <property type="entry name" value="DNA REPAIR PROTEIN RAD50"/>
    <property type="match status" value="1"/>
</dbReference>
<dbReference type="GO" id="GO:0046872">
    <property type="term" value="F:metal ion binding"/>
    <property type="evidence" value="ECO:0007669"/>
    <property type="project" value="UniProtKB-KW"/>
</dbReference>
<keyword evidence="1" id="KW-0175">Coiled coil</keyword>
<dbReference type="GO" id="GO:0016887">
    <property type="term" value="F:ATP hydrolysis activity"/>
    <property type="evidence" value="ECO:0007669"/>
    <property type="project" value="InterPro"/>
</dbReference>
<dbReference type="InterPro" id="IPR027417">
    <property type="entry name" value="P-loop_NTPase"/>
</dbReference>
<dbReference type="GO" id="GO:0000722">
    <property type="term" value="P:telomere maintenance via recombination"/>
    <property type="evidence" value="ECO:0007669"/>
    <property type="project" value="TreeGrafter"/>
</dbReference>
<evidence type="ECO:0000313" key="4">
    <source>
        <dbReference type="Proteomes" id="UP000284706"/>
    </source>
</evidence>
<dbReference type="GO" id="GO:0030870">
    <property type="term" value="C:Mre11 complex"/>
    <property type="evidence" value="ECO:0007669"/>
    <property type="project" value="TreeGrafter"/>
</dbReference>
<feature type="coiled-coil region" evidence="1">
    <location>
        <begin position="105"/>
        <end position="139"/>
    </location>
</feature>
<sequence length="446" mass="52252">MKTLEGVLAITDDKGGKRGVISTKCAEMDAEIPQLLGVSKAVLENVIFCHQEDSWWPLAEPAALKKKFDDIFEATRYTKALESIKNLRKERVADLKAEKERLLSLSREKAHSDKLKERINELKSTISAKEVECEDVKREYETQLESNRKFYELHTKFREMYKEYEKLEDQKAKTQAYLAEMKSKCQEIPGTLEELQARVEGFQDSVKLQKEKRLKEERKKDDLEEELAAVQTEQRDLLAKRGRLEAEAEEQKRRIASREQLIRDIGEMYDIKGFNHSPLEREKVAEFVARLGDIQRRQQREFEKLQADLKAQNEEYFSKLRGLDAELERHKAQRQRLRDQITDRQDKIKRTERKLEDQQDLPGKLRAIQAEIEEKKDRLEKLQAGIVSANFQGRIADLASKKKALDEERDQHNLELQGLTLQSESRARLELKRDEVKSKSLEIETR</sequence>
<reference evidence="3 4" key="1">
    <citation type="journal article" date="2018" name="Evol. Lett.">
        <title>Horizontal gene cluster transfer increased hallucinogenic mushroom diversity.</title>
        <authorList>
            <person name="Reynolds H.T."/>
            <person name="Vijayakumar V."/>
            <person name="Gluck-Thaler E."/>
            <person name="Korotkin H.B."/>
            <person name="Matheny P.B."/>
            <person name="Slot J.C."/>
        </authorList>
    </citation>
    <scope>NUCLEOTIDE SEQUENCE [LARGE SCALE GENOMIC DNA]</scope>
    <source>
        <strain evidence="3 4">SRW20</strain>
    </source>
</reference>
<dbReference type="SUPFAM" id="SSF52540">
    <property type="entry name" value="P-loop containing nucleoside triphosphate hydrolases"/>
    <property type="match status" value="1"/>
</dbReference>
<feature type="coiled-coil region" evidence="1">
    <location>
        <begin position="164"/>
        <end position="261"/>
    </location>
</feature>
<organism evidence="3 4">
    <name type="scientific">Gymnopilus dilepis</name>
    <dbReference type="NCBI Taxonomy" id="231916"/>
    <lineage>
        <taxon>Eukaryota</taxon>
        <taxon>Fungi</taxon>
        <taxon>Dikarya</taxon>
        <taxon>Basidiomycota</taxon>
        <taxon>Agaricomycotina</taxon>
        <taxon>Agaricomycetes</taxon>
        <taxon>Agaricomycetidae</taxon>
        <taxon>Agaricales</taxon>
        <taxon>Agaricineae</taxon>
        <taxon>Hymenogastraceae</taxon>
        <taxon>Gymnopilus</taxon>
    </lineage>
</organism>
<dbReference type="InParanoid" id="A0A409VGM5"/>
<dbReference type="GO" id="GO:0000794">
    <property type="term" value="C:condensed nuclear chromosome"/>
    <property type="evidence" value="ECO:0007669"/>
    <property type="project" value="TreeGrafter"/>
</dbReference>
<dbReference type="GO" id="GO:0070192">
    <property type="term" value="P:chromosome organization involved in meiotic cell cycle"/>
    <property type="evidence" value="ECO:0007669"/>
    <property type="project" value="TreeGrafter"/>
</dbReference>
<dbReference type="Proteomes" id="UP000284706">
    <property type="component" value="Unassembled WGS sequence"/>
</dbReference>
<dbReference type="Gene3D" id="3.40.50.300">
    <property type="entry name" value="P-loop containing nucleotide triphosphate hydrolases"/>
    <property type="match status" value="1"/>
</dbReference>
<dbReference type="GO" id="GO:0007004">
    <property type="term" value="P:telomere maintenance via telomerase"/>
    <property type="evidence" value="ECO:0007669"/>
    <property type="project" value="TreeGrafter"/>
</dbReference>
<dbReference type="OrthoDB" id="18797at2759"/>